<dbReference type="PANTHER" id="PTHR11069">
    <property type="entry name" value="GLUCOSYLCERAMIDASE"/>
    <property type="match status" value="1"/>
</dbReference>
<evidence type="ECO:0000259" key="7">
    <source>
        <dbReference type="Pfam" id="PF17189"/>
    </source>
</evidence>
<feature type="domain" description="Glycosyl hydrolase family 30 TIM-barrel" evidence="6">
    <location>
        <begin position="107"/>
        <end position="379"/>
    </location>
</feature>
<dbReference type="AlphaFoldDB" id="A0AAN6DRE7"/>
<feature type="domain" description="Glycosyl hydrolase family 30 beta sandwich" evidence="7">
    <location>
        <begin position="478"/>
        <end position="526"/>
    </location>
</feature>
<dbReference type="EMBL" id="MU404359">
    <property type="protein sequence ID" value="KAI1610098.1"/>
    <property type="molecule type" value="Genomic_DNA"/>
</dbReference>
<dbReference type="Proteomes" id="UP001203852">
    <property type="component" value="Unassembled WGS sequence"/>
</dbReference>
<name>A0AAN6DRE7_9EURO</name>
<dbReference type="InterPro" id="IPR013780">
    <property type="entry name" value="Glyco_hydro_b"/>
</dbReference>
<dbReference type="PANTHER" id="PTHR11069:SF23">
    <property type="entry name" value="LYSOSOMAL ACID GLUCOSYLCERAMIDASE"/>
    <property type="match status" value="1"/>
</dbReference>
<evidence type="ECO:0000256" key="1">
    <source>
        <dbReference type="ARBA" id="ARBA00005382"/>
    </source>
</evidence>
<dbReference type="Gene3D" id="2.60.40.1180">
    <property type="entry name" value="Golgi alpha-mannosidase II"/>
    <property type="match status" value="1"/>
</dbReference>
<evidence type="ECO:0000313" key="8">
    <source>
        <dbReference type="EMBL" id="KAI1610098.1"/>
    </source>
</evidence>
<feature type="signal peptide" evidence="5">
    <location>
        <begin position="1"/>
        <end position="16"/>
    </location>
</feature>
<dbReference type="InterPro" id="IPR033452">
    <property type="entry name" value="GH30_C"/>
</dbReference>
<evidence type="ECO:0000256" key="3">
    <source>
        <dbReference type="ARBA" id="ARBA00022801"/>
    </source>
</evidence>
<gene>
    <name evidence="8" type="ORF">EDD36DRAFT_422167</name>
</gene>
<dbReference type="PROSITE" id="PS51257">
    <property type="entry name" value="PROKAR_LIPOPROTEIN"/>
    <property type="match status" value="1"/>
</dbReference>
<evidence type="ECO:0000259" key="6">
    <source>
        <dbReference type="Pfam" id="PF02055"/>
    </source>
</evidence>
<comment type="caution">
    <text evidence="8">The sequence shown here is derived from an EMBL/GenBank/DDBJ whole genome shotgun (WGS) entry which is preliminary data.</text>
</comment>
<organism evidence="8 9">
    <name type="scientific">Exophiala viscosa</name>
    <dbReference type="NCBI Taxonomy" id="2486360"/>
    <lineage>
        <taxon>Eukaryota</taxon>
        <taxon>Fungi</taxon>
        <taxon>Dikarya</taxon>
        <taxon>Ascomycota</taxon>
        <taxon>Pezizomycotina</taxon>
        <taxon>Eurotiomycetes</taxon>
        <taxon>Chaetothyriomycetidae</taxon>
        <taxon>Chaetothyriales</taxon>
        <taxon>Herpotrichiellaceae</taxon>
        <taxon>Exophiala</taxon>
    </lineage>
</organism>
<evidence type="ECO:0000256" key="2">
    <source>
        <dbReference type="ARBA" id="ARBA00022729"/>
    </source>
</evidence>
<feature type="chain" id="PRO_5042992264" evidence="5">
    <location>
        <begin position="17"/>
        <end position="605"/>
    </location>
</feature>
<dbReference type="SUPFAM" id="SSF51445">
    <property type="entry name" value="(Trans)glycosidases"/>
    <property type="match status" value="1"/>
</dbReference>
<dbReference type="Gene3D" id="3.20.20.80">
    <property type="entry name" value="Glycosidases"/>
    <property type="match status" value="1"/>
</dbReference>
<comment type="similarity">
    <text evidence="1 4">Belongs to the glycosyl hydrolase 30 family.</text>
</comment>
<keyword evidence="3 4" id="KW-0378">Hydrolase</keyword>
<evidence type="ECO:0000256" key="4">
    <source>
        <dbReference type="RuleBase" id="RU361188"/>
    </source>
</evidence>
<keyword evidence="2 5" id="KW-0732">Signal</keyword>
<dbReference type="InterPro" id="IPR001139">
    <property type="entry name" value="Glyco_hydro_30"/>
</dbReference>
<reference evidence="8" key="1">
    <citation type="journal article" date="2022" name="bioRxiv">
        <title>Deciphering the potential niche of two novel black yeast fungi from a biological soil crust based on their genomes, phenotypes, and melanin regulation.</title>
        <authorList>
            <consortium name="DOE Joint Genome Institute"/>
            <person name="Carr E.C."/>
            <person name="Barton Q."/>
            <person name="Grambo S."/>
            <person name="Sullivan M."/>
            <person name="Renfro C.M."/>
            <person name="Kuo A."/>
            <person name="Pangilinan J."/>
            <person name="Lipzen A."/>
            <person name="Keymanesh K."/>
            <person name="Savage E."/>
            <person name="Barry K."/>
            <person name="Grigoriev I.V."/>
            <person name="Riekhof W.R."/>
            <person name="Harris S.S."/>
        </authorList>
    </citation>
    <scope>NUCLEOTIDE SEQUENCE</scope>
    <source>
        <strain evidence="8">JF 03-4F</strain>
    </source>
</reference>
<protein>
    <submittedName>
        <fullName evidence="8">Beta-1,6-glucanase Neg1</fullName>
    </submittedName>
</protein>
<dbReference type="Pfam" id="PF02055">
    <property type="entry name" value="Glyco_hydro_30"/>
    <property type="match status" value="1"/>
</dbReference>
<dbReference type="GO" id="GO:0004348">
    <property type="term" value="F:glucosylceramidase activity"/>
    <property type="evidence" value="ECO:0007669"/>
    <property type="project" value="InterPro"/>
</dbReference>
<dbReference type="InterPro" id="IPR033453">
    <property type="entry name" value="Glyco_hydro_30_TIM-barrel"/>
</dbReference>
<evidence type="ECO:0000313" key="9">
    <source>
        <dbReference type="Proteomes" id="UP001203852"/>
    </source>
</evidence>
<keyword evidence="4" id="KW-0326">Glycosidase</keyword>
<keyword evidence="9" id="KW-1185">Reference proteome</keyword>
<sequence length="605" mass="64549">MSRSIVFALYYTSVVAQSVQHLGVSCIGSTQQCGPRGGIGDGAHPVLTAQSFITDALLSTTPNSTRQLASGPPPVLIQALPSSTSSCTPRRDIIIDTANGAQQEMVGFGHAWTDSTVSVFNTLDNATLAQVLEDLFGQSGNNMGFMRHTIGSSDLSGEQYTYDDNGPSFNEGEPDLDLSHFSIEPYGSAMAGMIAKMGAVKGDVFLFGSPWSYPGWTKFNDLFIAPNLNVPNGGSYNILNNSFNPAFILQMVTYFSKYIDAFRSHGVQVNGLTPMNEPLNYQGGYPCMYLSDVDAANLIAQGLGQAMHDRGVIIMAYDHNTDQPVYPARVVLGTGGEGALTDAAAWHCYASPVANYSVMSDFKTMFPNTLQFMTECSNYLPQSGTWNFEVASNFIPPVTHGASGAAMWVTATDESYGPHSPYGGCAGCLGSIVVNSSNTYTRTNDYYMVGQFSRFVRRGAVNYQVLGEGNEGDARGANQFYTMAVQNPDGSFAVVMMNNWGSDQDVVLEIGQGHWQGTVPNGTVTTWLIPAEALWWDQGQNATGTYNSTQGGAGGSVSTSAVCATTASSSSQSTTSTTALEPVLDTTHTIASVITTVMGRRKHVA</sequence>
<evidence type="ECO:0000256" key="5">
    <source>
        <dbReference type="SAM" id="SignalP"/>
    </source>
</evidence>
<proteinExistence type="inferred from homology"/>
<dbReference type="Pfam" id="PF17189">
    <property type="entry name" value="Glyco_hydro_30C"/>
    <property type="match status" value="1"/>
</dbReference>
<dbReference type="InterPro" id="IPR017853">
    <property type="entry name" value="GH"/>
</dbReference>
<dbReference type="GO" id="GO:0006680">
    <property type="term" value="P:glucosylceramide catabolic process"/>
    <property type="evidence" value="ECO:0007669"/>
    <property type="project" value="TreeGrafter"/>
</dbReference>
<dbReference type="GO" id="GO:0016020">
    <property type="term" value="C:membrane"/>
    <property type="evidence" value="ECO:0007669"/>
    <property type="project" value="GOC"/>
</dbReference>
<accession>A0AAN6DRE7</accession>